<dbReference type="NCBIfam" id="NF005609">
    <property type="entry name" value="PRK07360.1"/>
    <property type="match status" value="1"/>
</dbReference>
<sequence length="869" mass="95639">MTLPNSEQCYELLAHDDWRTLVPRATDLREQGWGMRVSYSRKVFVPLTQLCRDVCHYCTFAKTPSHLSTPYLTPDDVLRIVRDGAALGCKEVLFTLGDQPELRYARARDALAELGFQTTLTYLEHVAALVLRETGLLPHLNPGLMNAEDLARLRRVAPSMGIMLESASERLCERGGPHFGSPDKVPSRRLDTLRLAGEARIPMTSGILIGIGETRRERIDALLALRDLSDRYGHLQEIIIQNFRAKPGTKMQHAPEPSTDDLCWTIAVARLMFGARMSIQAPPNLYGGDLTELIAAGINDWGGVSPLTPDHVNPEAPWPHLDRLAAETSRAGCDLVERLTVYPSYVRRSQEWLVDELRAPVLKLSDGAGWARVGRWCAGAPEPANADDLRDVPSSAMAISAPSADDLRDIPSSAMATSAPSADDLRDVPSSAMAILIAPHLCNVPRQVPAISAAPQVLTCATPTSAISSPPRRSRIAELAERAAAGHELIETEIAEFFTARGADFARLCRVANEVRHQAVGDTVSYAVVRNINYTNVCLYKCGFCAFSKGRTHEHLRGAPYLVDLDEIRRRVSEAWERGGTEVCMQGGIHPSFTGHTYLEICRAAKQAQPQIHIHAFSPLEVSHGAQTLGISVQEFLIELKQAGLGSLPGTAAEILDDDIRRALAPDKLSTREWLDVVVQAHQVGLPTTSTIMFGHIEGYEHWARHLLLLRRLQQETGGLTEFVPLPFVHMEAPMYLRGRARRGPTLRETLLMHAVARLALHPVVPNVQVSWVKLGPLWAQRCLEAGANDLGGTLMNESISRAAGATHGQELEPRQMQQLITELGRPYRQRTTLYANANAEQIERARCAAPLTKPYNAPVSGKSMRVVA</sequence>
<dbReference type="InterPro" id="IPR020050">
    <property type="entry name" value="FO_synthase_su2"/>
</dbReference>
<dbReference type="SUPFAM" id="SSF102114">
    <property type="entry name" value="Radical SAM enzymes"/>
    <property type="match status" value="2"/>
</dbReference>
<dbReference type="SMART" id="SM00729">
    <property type="entry name" value="Elp3"/>
    <property type="match status" value="2"/>
</dbReference>
<dbReference type="InterPro" id="IPR058240">
    <property type="entry name" value="rSAM_sf"/>
</dbReference>
<evidence type="ECO:0000256" key="3">
    <source>
        <dbReference type="ARBA" id="ARBA00004712"/>
    </source>
</evidence>
<dbReference type="InterPro" id="IPR045567">
    <property type="entry name" value="CofH/MnqC-like_C"/>
</dbReference>
<keyword evidence="10 20" id="KW-0808">Transferase</keyword>
<keyword evidence="15 20" id="KW-0456">Lyase</keyword>
<dbReference type="EMBL" id="JBHSDU010000015">
    <property type="protein sequence ID" value="MFC4314609.1"/>
    <property type="molecule type" value="Genomic_DNA"/>
</dbReference>
<keyword evidence="21" id="KW-1185">Reference proteome</keyword>
<comment type="catalytic activity">
    <reaction evidence="16">
        <text>5-amino-6-(D-ribitylamino)uracil + L-tyrosine + S-adenosyl-L-methionine = 5-amino-5-(4-hydroxybenzyl)-6-(D-ribitylimino)-5,6-dihydrouracil + 2-iminoacetate + 5'-deoxyadenosine + L-methionine + H(+)</text>
        <dbReference type="Rhea" id="RHEA:55200"/>
        <dbReference type="ChEBI" id="CHEBI:15378"/>
        <dbReference type="ChEBI" id="CHEBI:15934"/>
        <dbReference type="ChEBI" id="CHEBI:17319"/>
        <dbReference type="ChEBI" id="CHEBI:57844"/>
        <dbReference type="ChEBI" id="CHEBI:58315"/>
        <dbReference type="ChEBI" id="CHEBI:59789"/>
        <dbReference type="ChEBI" id="CHEBI:77846"/>
        <dbReference type="ChEBI" id="CHEBI:85936"/>
        <dbReference type="EC" id="2.5.1.147"/>
    </reaction>
</comment>
<comment type="catalytic activity">
    <reaction evidence="17">
        <text>5-amino-5-(4-hydroxybenzyl)-6-(D-ribitylimino)-5,6-dihydrouracil + S-adenosyl-L-methionine = 7,8-didemethyl-8-hydroxy-5-deazariboflavin + 5'-deoxyadenosine + L-methionine + NH4(+) + H(+)</text>
        <dbReference type="Rhea" id="RHEA:55204"/>
        <dbReference type="ChEBI" id="CHEBI:15378"/>
        <dbReference type="ChEBI" id="CHEBI:17319"/>
        <dbReference type="ChEBI" id="CHEBI:28938"/>
        <dbReference type="ChEBI" id="CHEBI:57844"/>
        <dbReference type="ChEBI" id="CHEBI:59789"/>
        <dbReference type="ChEBI" id="CHEBI:59904"/>
        <dbReference type="ChEBI" id="CHEBI:85936"/>
        <dbReference type="EC" id="4.3.1.32"/>
    </reaction>
</comment>
<evidence type="ECO:0000256" key="18">
    <source>
        <dbReference type="SAM" id="MobiDB-lite"/>
    </source>
</evidence>
<dbReference type="InterPro" id="IPR013785">
    <property type="entry name" value="Aldolase_TIM"/>
</dbReference>
<dbReference type="SFLD" id="SFLDF00343">
    <property type="entry name" value="aminofutalosine_synthase_(mqnE"/>
    <property type="match status" value="1"/>
</dbReference>
<dbReference type="SFLD" id="SFLDS00029">
    <property type="entry name" value="Radical_SAM"/>
    <property type="match status" value="3"/>
</dbReference>
<dbReference type="InterPro" id="IPR019939">
    <property type="entry name" value="CofG_family"/>
</dbReference>
<dbReference type="CDD" id="cd01335">
    <property type="entry name" value="Radical_SAM"/>
    <property type="match status" value="2"/>
</dbReference>
<protein>
    <recommendedName>
        <fullName evidence="8">FO synthase</fullName>
        <ecNumber evidence="7">2.5.1.147</ecNumber>
        <ecNumber evidence="6">4.3.1.32</ecNumber>
    </recommendedName>
</protein>
<dbReference type="PANTHER" id="PTHR43076:SF1">
    <property type="entry name" value="LIPOYL SYNTHASE 2"/>
    <property type="match status" value="1"/>
</dbReference>
<evidence type="ECO:0000256" key="2">
    <source>
        <dbReference type="ARBA" id="ARBA00003692"/>
    </source>
</evidence>
<feature type="domain" description="Radical SAM core" evidence="19">
    <location>
        <begin position="37"/>
        <end position="284"/>
    </location>
</feature>
<evidence type="ECO:0000256" key="14">
    <source>
        <dbReference type="ARBA" id="ARBA00023014"/>
    </source>
</evidence>
<evidence type="ECO:0000313" key="21">
    <source>
        <dbReference type="Proteomes" id="UP001595904"/>
    </source>
</evidence>
<dbReference type="PROSITE" id="PS51918">
    <property type="entry name" value="RADICAL_SAM"/>
    <property type="match status" value="2"/>
</dbReference>
<comment type="similarity">
    <text evidence="5">In the N-terminal section; belongs to the radical SAM superfamily. CofG family.</text>
</comment>
<dbReference type="Gene3D" id="3.20.20.70">
    <property type="entry name" value="Aldolase class I"/>
    <property type="match status" value="2"/>
</dbReference>
<evidence type="ECO:0000256" key="7">
    <source>
        <dbReference type="ARBA" id="ARBA00012289"/>
    </source>
</evidence>
<keyword evidence="13" id="KW-0408">Iron</keyword>
<dbReference type="GO" id="GO:0044689">
    <property type="term" value="F:7,8-didemethyl-8-hydroxy-5-deazariboflavin synthase activity"/>
    <property type="evidence" value="ECO:0007669"/>
    <property type="project" value="UniProtKB-EC"/>
</dbReference>
<feature type="domain" description="Radical SAM core" evidence="19">
    <location>
        <begin position="524"/>
        <end position="762"/>
    </location>
</feature>
<keyword evidence="14" id="KW-0411">Iron-sulfur</keyword>
<dbReference type="NCBIfam" id="TIGR03551">
    <property type="entry name" value="F420_cofH"/>
    <property type="match status" value="1"/>
</dbReference>
<evidence type="ECO:0000256" key="16">
    <source>
        <dbReference type="ARBA" id="ARBA00048468"/>
    </source>
</evidence>
<evidence type="ECO:0000313" key="20">
    <source>
        <dbReference type="EMBL" id="MFC4314609.1"/>
    </source>
</evidence>
<comment type="cofactor">
    <cofactor evidence="1">
        <name>[4Fe-4S] cluster</name>
        <dbReference type="ChEBI" id="CHEBI:49883"/>
    </cofactor>
</comment>
<dbReference type="NCBIfam" id="NF004884">
    <property type="entry name" value="PRK06245.1"/>
    <property type="match status" value="1"/>
</dbReference>
<evidence type="ECO:0000256" key="4">
    <source>
        <dbReference type="ARBA" id="ARBA00010051"/>
    </source>
</evidence>
<dbReference type="HAMAP" id="MF_01611">
    <property type="entry name" value="FO_synth_sub1"/>
    <property type="match status" value="1"/>
</dbReference>
<comment type="similarity">
    <text evidence="4">In the C-terminal section; belongs to the radical SAM superfamily. CofH family.</text>
</comment>
<dbReference type="EC" id="4.3.1.32" evidence="6"/>
<dbReference type="PANTHER" id="PTHR43076">
    <property type="entry name" value="FO SYNTHASE (COFH)"/>
    <property type="match status" value="1"/>
</dbReference>
<comment type="caution">
    <text evidence="20">The sequence shown here is derived from an EMBL/GenBank/DDBJ whole genome shotgun (WGS) entry which is preliminary data.</text>
</comment>
<comment type="pathway">
    <text evidence="3">Cofactor biosynthesis; coenzyme F0 biosynthesis.</text>
</comment>
<evidence type="ECO:0000256" key="5">
    <source>
        <dbReference type="ARBA" id="ARBA00010826"/>
    </source>
</evidence>
<dbReference type="SFLD" id="SFLDG01388">
    <property type="entry name" value="7_8-didemethyl-8-hydroxy-5-dea"/>
    <property type="match status" value="2"/>
</dbReference>
<keyword evidence="11" id="KW-0949">S-adenosyl-L-methionine</keyword>
<dbReference type="InterPro" id="IPR019940">
    <property type="entry name" value="CofH_family"/>
</dbReference>
<feature type="compositionally biased region" description="Low complexity" evidence="18">
    <location>
        <begin position="411"/>
        <end position="422"/>
    </location>
</feature>
<name>A0ABV8T741_9GAMM</name>
<dbReference type="NCBIfam" id="TIGR00423">
    <property type="entry name" value="CofH family radical SAM protein"/>
    <property type="match status" value="1"/>
</dbReference>
<evidence type="ECO:0000256" key="6">
    <source>
        <dbReference type="ARBA" id="ARBA00012126"/>
    </source>
</evidence>
<reference evidence="21" key="1">
    <citation type="journal article" date="2019" name="Int. J. Syst. Evol. Microbiol.">
        <title>The Global Catalogue of Microorganisms (GCM) 10K type strain sequencing project: providing services to taxonomists for standard genome sequencing and annotation.</title>
        <authorList>
            <consortium name="The Broad Institute Genomics Platform"/>
            <consortium name="The Broad Institute Genome Sequencing Center for Infectious Disease"/>
            <person name="Wu L."/>
            <person name="Ma J."/>
        </authorList>
    </citation>
    <scope>NUCLEOTIDE SEQUENCE [LARGE SCALE GENOMIC DNA]</scope>
    <source>
        <strain evidence="21">CGMCC 1.10759</strain>
    </source>
</reference>
<evidence type="ECO:0000256" key="17">
    <source>
        <dbReference type="ARBA" id="ARBA00048974"/>
    </source>
</evidence>
<dbReference type="HAMAP" id="MF_01612">
    <property type="entry name" value="FO_synth_sub2"/>
    <property type="match status" value="1"/>
</dbReference>
<evidence type="ECO:0000256" key="11">
    <source>
        <dbReference type="ARBA" id="ARBA00022691"/>
    </source>
</evidence>
<dbReference type="SFLD" id="SFLDF00294">
    <property type="entry name" value="7_8-didemethyl-8-hydroxy-5-dea"/>
    <property type="match status" value="1"/>
</dbReference>
<evidence type="ECO:0000256" key="10">
    <source>
        <dbReference type="ARBA" id="ARBA00022679"/>
    </source>
</evidence>
<comment type="function">
    <text evidence="2">Catalyzes the radical-mediated synthesis of 7,8-didemethyl-8-hydroxy-5-deazariboflavin (FO) from 5-amino-6-(D-ribitylamino)uracil and L-tyrosine.</text>
</comment>
<evidence type="ECO:0000256" key="12">
    <source>
        <dbReference type="ARBA" id="ARBA00022723"/>
    </source>
</evidence>
<accession>A0ABV8T741</accession>
<evidence type="ECO:0000256" key="13">
    <source>
        <dbReference type="ARBA" id="ARBA00023004"/>
    </source>
</evidence>
<dbReference type="InterPro" id="IPR007197">
    <property type="entry name" value="rSAM"/>
</dbReference>
<evidence type="ECO:0000256" key="1">
    <source>
        <dbReference type="ARBA" id="ARBA00001966"/>
    </source>
</evidence>
<dbReference type="Proteomes" id="UP001595904">
    <property type="component" value="Unassembled WGS sequence"/>
</dbReference>
<dbReference type="Pfam" id="PF04055">
    <property type="entry name" value="Radical_SAM"/>
    <property type="match status" value="2"/>
</dbReference>
<dbReference type="InterPro" id="IPR034405">
    <property type="entry name" value="F420"/>
</dbReference>
<keyword evidence="9" id="KW-0004">4Fe-4S</keyword>
<evidence type="ECO:0000256" key="8">
    <source>
        <dbReference type="ARBA" id="ARBA00022220"/>
    </source>
</evidence>
<dbReference type="SFLD" id="SFLDG01064">
    <property type="entry name" value="F420__menaquinone_cofactor_bio"/>
    <property type="match status" value="3"/>
</dbReference>
<proteinExistence type="inferred from homology"/>
<dbReference type="EC" id="2.5.1.147" evidence="7"/>
<dbReference type="RefSeq" id="WP_380605921.1">
    <property type="nucleotide sequence ID" value="NZ_JBHSDU010000015.1"/>
</dbReference>
<organism evidence="20 21">
    <name type="scientific">Steroidobacter flavus</name>
    <dbReference type="NCBI Taxonomy" id="1842136"/>
    <lineage>
        <taxon>Bacteria</taxon>
        <taxon>Pseudomonadati</taxon>
        <taxon>Pseudomonadota</taxon>
        <taxon>Gammaproteobacteria</taxon>
        <taxon>Steroidobacterales</taxon>
        <taxon>Steroidobacteraceae</taxon>
        <taxon>Steroidobacter</taxon>
    </lineage>
</organism>
<keyword evidence="12" id="KW-0479">Metal-binding</keyword>
<dbReference type="InterPro" id="IPR006638">
    <property type="entry name" value="Elp3/MiaA/NifB-like_rSAM"/>
</dbReference>
<evidence type="ECO:0000259" key="19">
    <source>
        <dbReference type="PROSITE" id="PS51918"/>
    </source>
</evidence>
<dbReference type="SFLD" id="SFLDG01389">
    <property type="entry name" value="menaquinone_synthsis_involved"/>
    <property type="match status" value="1"/>
</dbReference>
<evidence type="ECO:0000256" key="9">
    <source>
        <dbReference type="ARBA" id="ARBA00022485"/>
    </source>
</evidence>
<dbReference type="Pfam" id="PF19288">
    <property type="entry name" value="CofH_C"/>
    <property type="match status" value="1"/>
</dbReference>
<dbReference type="NCBIfam" id="TIGR03550">
    <property type="entry name" value="F420_cofG"/>
    <property type="match status" value="1"/>
</dbReference>
<dbReference type="NCBIfam" id="NF006687">
    <property type="entry name" value="PRK09234.1"/>
    <property type="match status" value="1"/>
</dbReference>
<evidence type="ECO:0000256" key="15">
    <source>
        <dbReference type="ARBA" id="ARBA00023239"/>
    </source>
</evidence>
<feature type="region of interest" description="Disordered" evidence="18">
    <location>
        <begin position="401"/>
        <end position="423"/>
    </location>
</feature>
<gene>
    <name evidence="20" type="ORF">ACFPN2_36420</name>
</gene>
<dbReference type="GO" id="GO:0141093">
    <property type="term" value="F:5-amino-6-(D-ribitylamino)uracil--L-tyrosine 4-hydroxyphenyl transferase activity"/>
    <property type="evidence" value="ECO:0007669"/>
    <property type="project" value="UniProtKB-EC"/>
</dbReference>